<feature type="compositionally biased region" description="Polar residues" evidence="1">
    <location>
        <begin position="478"/>
        <end position="488"/>
    </location>
</feature>
<evidence type="ECO:0000313" key="2">
    <source>
        <dbReference type="EMBL" id="KAF2495850.1"/>
    </source>
</evidence>
<feature type="region of interest" description="Disordered" evidence="1">
    <location>
        <begin position="331"/>
        <end position="394"/>
    </location>
</feature>
<feature type="compositionally biased region" description="Low complexity" evidence="1">
    <location>
        <begin position="1079"/>
        <end position="1088"/>
    </location>
</feature>
<feature type="compositionally biased region" description="Polar residues" evidence="1">
    <location>
        <begin position="357"/>
        <end position="394"/>
    </location>
</feature>
<feature type="region of interest" description="Disordered" evidence="1">
    <location>
        <begin position="570"/>
        <end position="682"/>
    </location>
</feature>
<accession>A0A6A6QVC5</accession>
<organism evidence="2 3">
    <name type="scientific">Lophium mytilinum</name>
    <dbReference type="NCBI Taxonomy" id="390894"/>
    <lineage>
        <taxon>Eukaryota</taxon>
        <taxon>Fungi</taxon>
        <taxon>Dikarya</taxon>
        <taxon>Ascomycota</taxon>
        <taxon>Pezizomycotina</taxon>
        <taxon>Dothideomycetes</taxon>
        <taxon>Pleosporomycetidae</taxon>
        <taxon>Mytilinidiales</taxon>
        <taxon>Mytilinidiaceae</taxon>
        <taxon>Lophium</taxon>
    </lineage>
</organism>
<feature type="compositionally biased region" description="Low complexity" evidence="1">
    <location>
        <begin position="62"/>
        <end position="77"/>
    </location>
</feature>
<feature type="compositionally biased region" description="Basic and acidic residues" evidence="1">
    <location>
        <begin position="291"/>
        <end position="307"/>
    </location>
</feature>
<feature type="compositionally biased region" description="Basic and acidic residues" evidence="1">
    <location>
        <begin position="570"/>
        <end position="597"/>
    </location>
</feature>
<proteinExistence type="predicted"/>
<sequence length="1139" mass="125158">MPNLATRFPHYLLSNVVYEPVSGYPGSSANSIGNGQATSAHDLERKQRIESIARAYLQGRMPRLSSTSSRAPRATRPLPGNPKTNITYDPVPATRRNASRRASNNVGVEGERAAKQPRIEAVAKGYNQGKMPVIQSASLRGPLEKGWKNPWAKASTGRGSSAATPRPRPVQEFDTIVVSTPHLVPHSSTSTTRNGDLRSLSPSLEQSVADHDRAASETTAVNHRLPKGIVAAASLREETSHLETQDVEGHMLNEPKRSDNIMVMPVGERSSANPTTAPPILATKDHRHPSKIKEESRRKLASKKRENPPNIESPFLFRYQKDVAKERDNGRVHAPEGIHANEPDILPRRKGPRRMNFDSSQVVVNETQPEPRSQRNRPSTLISEPRVTTNSLPSNEEAIENGTDITNMKATTGLPRVASTVETAPILSPPPTLDRSTDSPLPVQRDNTTITPLLELEREPATSGKKRKKKAALEIIEATSQATEGSQTHPRREKLRPARLPPPTVPSNRASKEASNGVGMGCTPSTLSTHDPEGSTRGLGENNDPQIALNDVHQLLDASGVLRAPLNEHVEETEQEPAPEREILQDPEPHSPREKSRSQKFVTAATSNIAPNRRKTGENRVDSATHQATTTVPLAIPTTLNLPDPSAIRSKKKNKQKKGSLVPEASTTHQSKTARISRANAHSDEGDIMELIVVKPRQNKSRVQNTIPAAVTELAPPQIIEATEVDMPFQEPPEVAVTVGAPIGDGTLAAEEIIHVPAAQEEPKGRPRKRKSRSSALETEVVSGASAKKKRKRHVMSPVPEPTTNDNIRADVEIYDGDLPQEDVSGQQAFNEPKTPPRNKRGQLASTHSSDVPRTRSERKQAQTPNNALSPEIQREFRGIVDSIHSAPDVQSENDEDVESTIDFITSGIIPFSVFKTGVVNRHIQAAMEIKQPMSTQQLFEAQSPIAFSTEKKRRVQERFGPPYDDETEYLDTQALFDAAGVRNTPNVDLSAEETPVKSTSRRKSRRALADDEIDFTPKSRRKSGRNLNNEDQEYTPEIAKSRRRSGRGQEAPHASRQSRPSRQIVSAIDRIPLQEKLSSASSNAPSDSLRKSSRLREKDSPYLAHGQHLSQPSQQSEPDVDFSFMDSVLHMSPLSTRA</sequence>
<feature type="region of interest" description="Disordered" evidence="1">
    <location>
        <begin position="756"/>
        <end position="809"/>
    </location>
</feature>
<name>A0A6A6QVC5_9PEZI</name>
<dbReference type="Proteomes" id="UP000799750">
    <property type="component" value="Unassembled WGS sequence"/>
</dbReference>
<gene>
    <name evidence="2" type="ORF">BU16DRAFT_358538</name>
</gene>
<feature type="compositionally biased region" description="Basic and acidic residues" evidence="1">
    <location>
        <begin position="851"/>
        <end position="861"/>
    </location>
</feature>
<dbReference type="OrthoDB" id="5419922at2759"/>
<feature type="region of interest" description="Disordered" evidence="1">
    <location>
        <begin position="987"/>
        <end position="1125"/>
    </location>
</feature>
<keyword evidence="3" id="KW-1185">Reference proteome</keyword>
<feature type="compositionally biased region" description="Polar residues" evidence="1">
    <location>
        <begin position="665"/>
        <end position="674"/>
    </location>
</feature>
<feature type="compositionally biased region" description="Polar residues" evidence="1">
    <location>
        <begin position="1109"/>
        <end position="1118"/>
    </location>
</feature>
<evidence type="ECO:0000313" key="3">
    <source>
        <dbReference type="Proteomes" id="UP000799750"/>
    </source>
</evidence>
<evidence type="ECO:0000256" key="1">
    <source>
        <dbReference type="SAM" id="MobiDB-lite"/>
    </source>
</evidence>
<feature type="region of interest" description="Disordered" evidence="1">
    <location>
        <begin position="148"/>
        <end position="169"/>
    </location>
</feature>
<feature type="region of interest" description="Disordered" evidence="1">
    <location>
        <begin position="822"/>
        <end position="873"/>
    </location>
</feature>
<feature type="region of interest" description="Disordered" evidence="1">
    <location>
        <begin position="61"/>
        <end position="91"/>
    </location>
</feature>
<dbReference type="AlphaFoldDB" id="A0A6A6QVC5"/>
<reference evidence="2" key="1">
    <citation type="journal article" date="2020" name="Stud. Mycol.">
        <title>101 Dothideomycetes genomes: a test case for predicting lifestyles and emergence of pathogens.</title>
        <authorList>
            <person name="Haridas S."/>
            <person name="Albert R."/>
            <person name="Binder M."/>
            <person name="Bloem J."/>
            <person name="Labutti K."/>
            <person name="Salamov A."/>
            <person name="Andreopoulos B."/>
            <person name="Baker S."/>
            <person name="Barry K."/>
            <person name="Bills G."/>
            <person name="Bluhm B."/>
            <person name="Cannon C."/>
            <person name="Castanera R."/>
            <person name="Culley D."/>
            <person name="Daum C."/>
            <person name="Ezra D."/>
            <person name="Gonzalez J."/>
            <person name="Henrissat B."/>
            <person name="Kuo A."/>
            <person name="Liang C."/>
            <person name="Lipzen A."/>
            <person name="Lutzoni F."/>
            <person name="Magnuson J."/>
            <person name="Mondo S."/>
            <person name="Nolan M."/>
            <person name="Ohm R."/>
            <person name="Pangilinan J."/>
            <person name="Park H.-J."/>
            <person name="Ramirez L."/>
            <person name="Alfaro M."/>
            <person name="Sun H."/>
            <person name="Tritt A."/>
            <person name="Yoshinaga Y."/>
            <person name="Zwiers L.-H."/>
            <person name="Turgeon B."/>
            <person name="Goodwin S."/>
            <person name="Spatafora J."/>
            <person name="Crous P."/>
            <person name="Grigoriev I."/>
        </authorList>
    </citation>
    <scope>NUCLEOTIDE SEQUENCE</scope>
    <source>
        <strain evidence="2">CBS 269.34</strain>
    </source>
</reference>
<feature type="region of interest" description="Disordered" evidence="1">
    <location>
        <begin position="269"/>
        <end position="312"/>
    </location>
</feature>
<feature type="compositionally biased region" description="Polar residues" evidence="1">
    <location>
        <begin position="1056"/>
        <end position="1065"/>
    </location>
</feature>
<dbReference type="EMBL" id="MU004188">
    <property type="protein sequence ID" value="KAF2495850.1"/>
    <property type="molecule type" value="Genomic_DNA"/>
</dbReference>
<feature type="compositionally biased region" description="Basic and acidic residues" evidence="1">
    <location>
        <begin position="1089"/>
        <end position="1101"/>
    </location>
</feature>
<feature type="region of interest" description="Disordered" evidence="1">
    <location>
        <begin position="424"/>
        <end position="446"/>
    </location>
</feature>
<feature type="compositionally biased region" description="Basic and acidic residues" evidence="1">
    <location>
        <begin position="331"/>
        <end position="347"/>
    </location>
</feature>
<feature type="compositionally biased region" description="Basic residues" evidence="1">
    <location>
        <begin position="649"/>
        <end position="658"/>
    </location>
</feature>
<feature type="region of interest" description="Disordered" evidence="1">
    <location>
        <begin position="478"/>
        <end position="545"/>
    </location>
</feature>
<feature type="compositionally biased region" description="Polar residues" evidence="1">
    <location>
        <begin position="599"/>
        <end position="610"/>
    </location>
</feature>
<protein>
    <submittedName>
        <fullName evidence="2">Uncharacterized protein</fullName>
    </submittedName>
</protein>